<organism evidence="2 3">
    <name type="scientific">Geomesophilobacter sediminis</name>
    <dbReference type="NCBI Taxonomy" id="2798584"/>
    <lineage>
        <taxon>Bacteria</taxon>
        <taxon>Pseudomonadati</taxon>
        <taxon>Thermodesulfobacteriota</taxon>
        <taxon>Desulfuromonadia</taxon>
        <taxon>Geobacterales</taxon>
        <taxon>Geobacteraceae</taxon>
        <taxon>Geomesophilobacter</taxon>
    </lineage>
</organism>
<keyword evidence="3" id="KW-1185">Reference proteome</keyword>
<comment type="caution">
    <text evidence="2">The sequence shown here is derived from an EMBL/GenBank/DDBJ whole genome shotgun (WGS) entry which is preliminary data.</text>
</comment>
<reference evidence="2" key="1">
    <citation type="submission" date="2020-12" db="EMBL/GenBank/DDBJ databases">
        <title>Geomonas sp. Red875, isolated from river sediment.</title>
        <authorList>
            <person name="Xu Z."/>
            <person name="Zhang Z."/>
            <person name="Masuda Y."/>
            <person name="Itoh H."/>
            <person name="Senoo K."/>
        </authorList>
    </citation>
    <scope>NUCLEOTIDE SEQUENCE</scope>
    <source>
        <strain evidence="2">Red875</strain>
    </source>
</reference>
<evidence type="ECO:0000256" key="1">
    <source>
        <dbReference type="SAM" id="SignalP"/>
    </source>
</evidence>
<evidence type="ECO:0000313" key="2">
    <source>
        <dbReference type="EMBL" id="MBJ6724284.1"/>
    </source>
</evidence>
<proteinExistence type="predicted"/>
<protein>
    <submittedName>
        <fullName evidence="2">Uncharacterized protein</fullName>
    </submittedName>
</protein>
<accession>A0A8J7JE90</accession>
<gene>
    <name evidence="2" type="ORF">JFN93_06165</name>
</gene>
<dbReference type="AlphaFoldDB" id="A0A8J7JE90"/>
<name>A0A8J7JE90_9BACT</name>
<feature type="signal peptide" evidence="1">
    <location>
        <begin position="1"/>
        <end position="20"/>
    </location>
</feature>
<feature type="chain" id="PRO_5035226954" evidence="1">
    <location>
        <begin position="21"/>
        <end position="110"/>
    </location>
</feature>
<evidence type="ECO:0000313" key="3">
    <source>
        <dbReference type="Proteomes" id="UP000636888"/>
    </source>
</evidence>
<sequence length="110" mass="11919">MKRIGMSSLLLLALALPVLAEEGEPKAKAPEQEGRPAPLTHNPAMAKDLARRQGVAAILKWAREPDGGREFLQSHLATNKDAQAAFIIMQNQRIIELLERLASGTGSTPK</sequence>
<keyword evidence="1" id="KW-0732">Signal</keyword>
<dbReference type="Proteomes" id="UP000636888">
    <property type="component" value="Unassembled WGS sequence"/>
</dbReference>
<dbReference type="RefSeq" id="WP_199383121.1">
    <property type="nucleotide sequence ID" value="NZ_JAEMHM010000004.1"/>
</dbReference>
<dbReference type="EMBL" id="JAEMHM010000004">
    <property type="protein sequence ID" value="MBJ6724284.1"/>
    <property type="molecule type" value="Genomic_DNA"/>
</dbReference>